<keyword evidence="5" id="KW-1185">Reference proteome</keyword>
<keyword evidence="2" id="KW-1133">Transmembrane helix</keyword>
<feature type="domain" description="G" evidence="3">
    <location>
        <begin position="13"/>
        <end position="73"/>
    </location>
</feature>
<comment type="caution">
    <text evidence="4">The sequence shown here is derived from an EMBL/GenBank/DDBJ whole genome shotgun (WGS) entry which is preliminary data.</text>
</comment>
<dbReference type="EMBL" id="JAXOVC010000005">
    <property type="protein sequence ID" value="KAK4501945.1"/>
    <property type="molecule type" value="Genomic_DNA"/>
</dbReference>
<evidence type="ECO:0000313" key="4">
    <source>
        <dbReference type="EMBL" id="KAK4501945.1"/>
    </source>
</evidence>
<feature type="transmembrane region" description="Helical" evidence="2">
    <location>
        <begin position="367"/>
        <end position="389"/>
    </location>
</feature>
<accession>A0ABR0ELB0</accession>
<evidence type="ECO:0000313" key="5">
    <source>
        <dbReference type="Proteomes" id="UP001305779"/>
    </source>
</evidence>
<dbReference type="Pfam" id="PF01926">
    <property type="entry name" value="MMR_HSR1"/>
    <property type="match status" value="1"/>
</dbReference>
<dbReference type="SUPFAM" id="SSF52540">
    <property type="entry name" value="P-loop containing nucleoside triphosphate hydrolases"/>
    <property type="match status" value="1"/>
</dbReference>
<protein>
    <recommendedName>
        <fullName evidence="3">G domain-containing protein</fullName>
    </recommendedName>
</protein>
<proteinExistence type="predicted"/>
<evidence type="ECO:0000256" key="2">
    <source>
        <dbReference type="SAM" id="Phobius"/>
    </source>
</evidence>
<evidence type="ECO:0000259" key="3">
    <source>
        <dbReference type="Pfam" id="PF01926"/>
    </source>
</evidence>
<reference evidence="4 5" key="1">
    <citation type="journal article" date="2023" name="G3 (Bethesda)">
        <title>A chromosome-level genome assembly of Zasmidium syzygii isolated from banana leaves.</title>
        <authorList>
            <person name="van Westerhoven A.C."/>
            <person name="Mehrabi R."/>
            <person name="Talebi R."/>
            <person name="Steentjes M.B.F."/>
            <person name="Corcolon B."/>
            <person name="Chong P.A."/>
            <person name="Kema G.H.J."/>
            <person name="Seidl M.F."/>
        </authorList>
    </citation>
    <scope>NUCLEOTIDE SEQUENCE [LARGE SCALE GENOMIC DNA]</scope>
    <source>
        <strain evidence="4 5">P124</strain>
    </source>
</reference>
<feature type="coiled-coil region" evidence="1">
    <location>
        <begin position="222"/>
        <end position="318"/>
    </location>
</feature>
<dbReference type="Gene3D" id="3.40.50.300">
    <property type="entry name" value="P-loop containing nucleotide triphosphate hydrolases"/>
    <property type="match status" value="1"/>
</dbReference>
<sequence>MEEEEVQASDVYIAVVGMTGAGKSYFTTQCTGEPPIHIGHGLESFTKRTTVHTMERSGKTVHLVDTPGFGDTYRSDEDVFLEIAYTLIKAYEFGIRVSGIVCLQPIIDLRVTGTVRRSLEMLQALCGPDALASVALVANRCGEIDFETRMQRMQELKSKPYFWKDFCDNGSEVFEIEAGREACLSVLDRIIEKGQTYSLRFQEQVVENKMKISDTDAGKAVFSSTSAAMQDLRGELADLRQELDVALKEKQEAAVVELGNSVQLTKDQLDARNQQVESLNTSAEVLKAEWDNRYDEEKQQMSTRIDELENIIRGLNQKLSTEASSPPSYQETLERIQEAQQERFEVASVQSLQLSRKNLKAARGSHAAGWVGAVAGLGSLAIAAAPLALMCSIM</sequence>
<dbReference type="InterPro" id="IPR006073">
    <property type="entry name" value="GTP-bd"/>
</dbReference>
<keyword evidence="2" id="KW-0812">Transmembrane</keyword>
<keyword evidence="2" id="KW-0472">Membrane</keyword>
<evidence type="ECO:0000256" key="1">
    <source>
        <dbReference type="SAM" id="Coils"/>
    </source>
</evidence>
<name>A0ABR0ELB0_ZASCE</name>
<dbReference type="InterPro" id="IPR027417">
    <property type="entry name" value="P-loop_NTPase"/>
</dbReference>
<gene>
    <name evidence="4" type="ORF">PRZ48_007755</name>
</gene>
<dbReference type="Proteomes" id="UP001305779">
    <property type="component" value="Unassembled WGS sequence"/>
</dbReference>
<organism evidence="4 5">
    <name type="scientific">Zasmidium cellare</name>
    <name type="common">Wine cellar mold</name>
    <name type="synonym">Racodium cellare</name>
    <dbReference type="NCBI Taxonomy" id="395010"/>
    <lineage>
        <taxon>Eukaryota</taxon>
        <taxon>Fungi</taxon>
        <taxon>Dikarya</taxon>
        <taxon>Ascomycota</taxon>
        <taxon>Pezizomycotina</taxon>
        <taxon>Dothideomycetes</taxon>
        <taxon>Dothideomycetidae</taxon>
        <taxon>Mycosphaerellales</taxon>
        <taxon>Mycosphaerellaceae</taxon>
        <taxon>Zasmidium</taxon>
    </lineage>
</organism>
<keyword evidence="1" id="KW-0175">Coiled coil</keyword>